<dbReference type="InterPro" id="IPR036846">
    <property type="entry name" value="GM2-AP_sf"/>
</dbReference>
<dbReference type="Pfam" id="PF06477">
    <property type="entry name" value="DUF1091"/>
    <property type="match status" value="1"/>
</dbReference>
<dbReference type="Gene3D" id="2.70.220.10">
    <property type="entry name" value="Ganglioside GM2 activator"/>
    <property type="match status" value="1"/>
</dbReference>
<organism evidence="2 3">
    <name type="scientific">Chironomus riparius</name>
    <dbReference type="NCBI Taxonomy" id="315576"/>
    <lineage>
        <taxon>Eukaryota</taxon>
        <taxon>Metazoa</taxon>
        <taxon>Ecdysozoa</taxon>
        <taxon>Arthropoda</taxon>
        <taxon>Hexapoda</taxon>
        <taxon>Insecta</taxon>
        <taxon>Pterygota</taxon>
        <taxon>Neoptera</taxon>
        <taxon>Endopterygota</taxon>
        <taxon>Diptera</taxon>
        <taxon>Nematocera</taxon>
        <taxon>Chironomoidea</taxon>
        <taxon>Chironomidae</taxon>
        <taxon>Chironominae</taxon>
        <taxon>Chironomus</taxon>
    </lineage>
</organism>
<proteinExistence type="predicted"/>
<dbReference type="EMBL" id="OU895880">
    <property type="protein sequence ID" value="CAG9812319.1"/>
    <property type="molecule type" value="Genomic_DNA"/>
</dbReference>
<dbReference type="AlphaFoldDB" id="A0A9N9S6P1"/>
<dbReference type="SMART" id="SM00697">
    <property type="entry name" value="DM8"/>
    <property type="match status" value="1"/>
</dbReference>
<gene>
    <name evidence="2" type="ORF">CHIRRI_LOCUS15124</name>
</gene>
<reference evidence="2" key="1">
    <citation type="submission" date="2022-01" db="EMBL/GenBank/DDBJ databases">
        <authorList>
            <person name="King R."/>
        </authorList>
    </citation>
    <scope>NUCLEOTIDE SEQUENCE</scope>
</reference>
<dbReference type="OrthoDB" id="8186735at2759"/>
<dbReference type="Proteomes" id="UP001153620">
    <property type="component" value="Chromosome 4"/>
</dbReference>
<dbReference type="SUPFAM" id="SSF63707">
    <property type="entry name" value="Ganglioside M2 (gm2) activator"/>
    <property type="match status" value="1"/>
</dbReference>
<evidence type="ECO:0000313" key="3">
    <source>
        <dbReference type="Proteomes" id="UP001153620"/>
    </source>
</evidence>
<protein>
    <submittedName>
        <fullName evidence="2">Uncharacterized protein</fullName>
    </submittedName>
</protein>
<reference evidence="2" key="2">
    <citation type="submission" date="2022-10" db="EMBL/GenBank/DDBJ databases">
        <authorList>
            <consortium name="ENA_rothamsted_submissions"/>
            <consortium name="culmorum"/>
            <person name="King R."/>
        </authorList>
    </citation>
    <scope>NUCLEOTIDE SEQUENCE</scope>
</reference>
<sequence length="170" mass="19747">MKVIAGILIIVGAYYANAKFLDMQRLEVDIDPKYIKVSSHLQKVDNLNVVNLDLDVLQEETDIQYMATVFKENVDHYELVYKSELVSGCTHDQINDPILKFIFKESEKYGNITQACPLKVGHYTLRGFKIDSDDLPHHLPSGNYRFDFSAFIKMNGFLHEIYTDKYYYMS</sequence>
<keyword evidence="1" id="KW-0732">Signal</keyword>
<accession>A0A9N9S6P1</accession>
<name>A0A9N9S6P1_9DIPT</name>
<dbReference type="PANTHER" id="PTHR20898">
    <property type="entry name" value="DAEDALUS ON 3-RELATED-RELATED"/>
    <property type="match status" value="1"/>
</dbReference>
<evidence type="ECO:0000256" key="1">
    <source>
        <dbReference type="ARBA" id="ARBA00022729"/>
    </source>
</evidence>
<dbReference type="InterPro" id="IPR010512">
    <property type="entry name" value="DUF1091"/>
</dbReference>
<evidence type="ECO:0000313" key="2">
    <source>
        <dbReference type="EMBL" id="CAG9812319.1"/>
    </source>
</evidence>
<keyword evidence="3" id="KW-1185">Reference proteome</keyword>